<sequence>MHGILFVLKKSVKKFK</sequence>
<dbReference type="EMBL" id="GBRH01237775">
    <property type="protein sequence ID" value="JAD60120.1"/>
    <property type="molecule type" value="Transcribed_RNA"/>
</dbReference>
<protein>
    <submittedName>
        <fullName evidence="1">Uncharacterized protein</fullName>
    </submittedName>
</protein>
<accession>A0A0A9BFZ9</accession>
<organism evidence="1">
    <name type="scientific">Arundo donax</name>
    <name type="common">Giant reed</name>
    <name type="synonym">Donax arundinaceus</name>
    <dbReference type="NCBI Taxonomy" id="35708"/>
    <lineage>
        <taxon>Eukaryota</taxon>
        <taxon>Viridiplantae</taxon>
        <taxon>Streptophyta</taxon>
        <taxon>Embryophyta</taxon>
        <taxon>Tracheophyta</taxon>
        <taxon>Spermatophyta</taxon>
        <taxon>Magnoliopsida</taxon>
        <taxon>Liliopsida</taxon>
        <taxon>Poales</taxon>
        <taxon>Poaceae</taxon>
        <taxon>PACMAD clade</taxon>
        <taxon>Arundinoideae</taxon>
        <taxon>Arundineae</taxon>
        <taxon>Arundo</taxon>
    </lineage>
</organism>
<reference evidence="1" key="1">
    <citation type="submission" date="2014-09" db="EMBL/GenBank/DDBJ databases">
        <authorList>
            <person name="Magalhaes I.L.F."/>
            <person name="Oliveira U."/>
            <person name="Santos F.R."/>
            <person name="Vidigal T.H.D.A."/>
            <person name="Brescovit A.D."/>
            <person name="Santos A.J."/>
        </authorList>
    </citation>
    <scope>NUCLEOTIDE SEQUENCE</scope>
    <source>
        <tissue evidence="1">Shoot tissue taken approximately 20 cm above the soil surface</tissue>
    </source>
</reference>
<dbReference type="AlphaFoldDB" id="A0A0A9BFZ9"/>
<name>A0A0A9BFZ9_ARUDO</name>
<evidence type="ECO:0000313" key="1">
    <source>
        <dbReference type="EMBL" id="JAD60120.1"/>
    </source>
</evidence>
<proteinExistence type="predicted"/>
<reference evidence="1" key="2">
    <citation type="journal article" date="2015" name="Data Brief">
        <title>Shoot transcriptome of the giant reed, Arundo donax.</title>
        <authorList>
            <person name="Barrero R.A."/>
            <person name="Guerrero F.D."/>
            <person name="Moolhuijzen P."/>
            <person name="Goolsby J.A."/>
            <person name="Tidwell J."/>
            <person name="Bellgard S.E."/>
            <person name="Bellgard M.I."/>
        </authorList>
    </citation>
    <scope>NUCLEOTIDE SEQUENCE</scope>
    <source>
        <tissue evidence="1">Shoot tissue taken approximately 20 cm above the soil surface</tissue>
    </source>
</reference>